<evidence type="ECO:0000256" key="3">
    <source>
        <dbReference type="ARBA" id="ARBA00022692"/>
    </source>
</evidence>
<evidence type="ECO:0000256" key="5">
    <source>
        <dbReference type="ARBA" id="ARBA00023136"/>
    </source>
</evidence>
<evidence type="ECO:0000256" key="1">
    <source>
        <dbReference type="ARBA" id="ARBA00004651"/>
    </source>
</evidence>
<name>A0A1V1I197_9FIRM</name>
<dbReference type="PANTHER" id="PTHR30509">
    <property type="entry name" value="P-HYDROXYBENZOIC ACID EFFLUX PUMP SUBUNIT-RELATED"/>
    <property type="match status" value="1"/>
</dbReference>
<keyword evidence="2" id="KW-1003">Cell membrane</keyword>
<sequence length="293" mass="33252">MKLHKPGMRNIKTGIGVMICVLVGYLNIIDNTLFAAVACIVCMQTTVKGSLTVGLNRLKGTFIGGLIGFIFVLIHPGSPILSCLGIITTIYICNVLKINNSITIACVVYCSIYLGIGTNSPLEYSIHRIIDTSIGVVIGVCVNYFIYRPNYLNRIYNEIREIENTSIKLLKSEIEKGTHVDISSLKTEITKLEGLYKNFLDELEYSSDEVDNKSINRTINKCKQIYLHLQVLEHMKDKCYLNKENYIKSKNLYDKLDKNVEVKEDVSPVYNYHISMIIERINEIHEIEVDDNI</sequence>
<feature type="transmembrane region" description="Helical" evidence="6">
    <location>
        <begin position="12"/>
        <end position="28"/>
    </location>
</feature>
<keyword evidence="4 6" id="KW-1133">Transmembrane helix</keyword>
<evidence type="ECO:0000256" key="6">
    <source>
        <dbReference type="SAM" id="Phobius"/>
    </source>
</evidence>
<dbReference type="GO" id="GO:0005886">
    <property type="term" value="C:plasma membrane"/>
    <property type="evidence" value="ECO:0007669"/>
    <property type="project" value="UniProtKB-SubCell"/>
</dbReference>
<dbReference type="PANTHER" id="PTHR30509:SF9">
    <property type="entry name" value="MULTIDRUG RESISTANCE PROTEIN MDTO"/>
    <property type="match status" value="1"/>
</dbReference>
<dbReference type="InterPro" id="IPR010343">
    <property type="entry name" value="ArAE_1"/>
</dbReference>
<dbReference type="EMBL" id="LN555523">
    <property type="protein sequence ID" value="CED93913.1"/>
    <property type="molecule type" value="Genomic_DNA"/>
</dbReference>
<dbReference type="RefSeq" id="WP_180703583.1">
    <property type="nucleotide sequence ID" value="NZ_CAJUCR010000002.1"/>
</dbReference>
<feature type="transmembrane region" description="Helical" evidence="6">
    <location>
        <begin position="62"/>
        <end position="92"/>
    </location>
</feature>
<feature type="transmembrane region" description="Helical" evidence="6">
    <location>
        <begin position="129"/>
        <end position="147"/>
    </location>
</feature>
<dbReference type="Pfam" id="PF06081">
    <property type="entry name" value="ArAE_1"/>
    <property type="match status" value="1"/>
</dbReference>
<proteinExistence type="predicted"/>
<evidence type="ECO:0000313" key="8">
    <source>
        <dbReference type="Proteomes" id="UP000245622"/>
    </source>
</evidence>
<dbReference type="AlphaFoldDB" id="A0A1V1I197"/>
<gene>
    <name evidence="7" type="ORF">CRIB_1304</name>
</gene>
<comment type="subcellular location">
    <subcellularLocation>
        <location evidence="1">Cell membrane</location>
        <topology evidence="1">Multi-pass membrane protein</topology>
    </subcellularLocation>
</comment>
<feature type="transmembrane region" description="Helical" evidence="6">
    <location>
        <begin position="98"/>
        <end position="117"/>
    </location>
</feature>
<protein>
    <submittedName>
        <fullName evidence="7">Conserved domain protein</fullName>
    </submittedName>
</protein>
<evidence type="ECO:0000313" key="7">
    <source>
        <dbReference type="EMBL" id="CED93913.1"/>
    </source>
</evidence>
<accession>A0A1V1I197</accession>
<evidence type="ECO:0000256" key="2">
    <source>
        <dbReference type="ARBA" id="ARBA00022475"/>
    </source>
</evidence>
<dbReference type="Proteomes" id="UP000245622">
    <property type="component" value="Chromosome 1"/>
</dbReference>
<dbReference type="KEGG" id="ril:CRIB_1304"/>
<dbReference type="GeneID" id="82205341"/>
<keyword evidence="3 6" id="KW-0812">Transmembrane</keyword>
<organism evidence="7 8">
    <name type="scientific">Romboutsia ilealis</name>
    <dbReference type="NCBI Taxonomy" id="1115758"/>
    <lineage>
        <taxon>Bacteria</taxon>
        <taxon>Bacillati</taxon>
        <taxon>Bacillota</taxon>
        <taxon>Clostridia</taxon>
        <taxon>Peptostreptococcales</taxon>
        <taxon>Peptostreptococcaceae</taxon>
        <taxon>Romboutsia</taxon>
    </lineage>
</organism>
<keyword evidence="5 6" id="KW-0472">Membrane</keyword>
<evidence type="ECO:0000256" key="4">
    <source>
        <dbReference type="ARBA" id="ARBA00022989"/>
    </source>
</evidence>
<reference evidence="7 8" key="1">
    <citation type="submission" date="2014-04" db="EMBL/GenBank/DDBJ databases">
        <authorList>
            <person name="Hornung B.V."/>
        </authorList>
    </citation>
    <scope>NUCLEOTIDE SEQUENCE [LARGE SCALE GENOMIC DNA]</scope>
    <source>
        <strain evidence="7 8">CRIB</strain>
    </source>
</reference>
<keyword evidence="8" id="KW-1185">Reference proteome</keyword>